<gene>
    <name evidence="1" type="ORF">ALGA_3198</name>
</gene>
<sequence>MGKIQEKDKIAYCGVNCSTCPAYVATKKNQAIVRIKIAELWSDKENKYEACEITCKGCHEPWGKKFRHCAECQVRDCARKKSYTTCAECPEYPCSKLNDLLQTLDEKISRINLDELKYSNINPAFFPQ</sequence>
<organism evidence="1 2">
    <name type="scientific">Labilibaculum antarcticum</name>
    <dbReference type="NCBI Taxonomy" id="1717717"/>
    <lineage>
        <taxon>Bacteria</taxon>
        <taxon>Pseudomonadati</taxon>
        <taxon>Bacteroidota</taxon>
        <taxon>Bacteroidia</taxon>
        <taxon>Marinilabiliales</taxon>
        <taxon>Marinifilaceae</taxon>
        <taxon>Labilibaculum</taxon>
    </lineage>
</organism>
<name>A0A1Y1CM46_9BACT</name>
<dbReference type="KEGG" id="mbas:ALGA_3198"/>
<proteinExistence type="predicted"/>
<dbReference type="OrthoDB" id="9803966at2"/>
<protein>
    <recommendedName>
        <fullName evidence="3">DUF3795 domain-containing protein</fullName>
    </recommendedName>
</protein>
<dbReference type="Pfam" id="PF12675">
    <property type="entry name" value="DUF3795"/>
    <property type="match status" value="1"/>
</dbReference>
<dbReference type="InterPro" id="IPR024227">
    <property type="entry name" value="DUF3795"/>
</dbReference>
<dbReference type="RefSeq" id="WP_096430963.1">
    <property type="nucleotide sequence ID" value="NZ_AP018042.1"/>
</dbReference>
<keyword evidence="2" id="KW-1185">Reference proteome</keyword>
<dbReference type="AlphaFoldDB" id="A0A1Y1CM46"/>
<evidence type="ECO:0008006" key="3">
    <source>
        <dbReference type="Google" id="ProtNLM"/>
    </source>
</evidence>
<accession>A0A1Y1CM46</accession>
<reference evidence="1 2" key="1">
    <citation type="journal article" date="2018" name="Mar. Genomics">
        <title>Complete genome sequence of Marinifilaceae bacterium strain SPP2, isolated from the Antarctic marine sediment.</title>
        <authorList>
            <person name="Watanabe M."/>
            <person name="Kojima H."/>
            <person name="Fukui M."/>
        </authorList>
    </citation>
    <scope>NUCLEOTIDE SEQUENCE [LARGE SCALE GENOMIC DNA]</scope>
    <source>
        <strain evidence="1 2">SPP2</strain>
    </source>
</reference>
<dbReference type="EMBL" id="AP018042">
    <property type="protein sequence ID" value="BAX81498.1"/>
    <property type="molecule type" value="Genomic_DNA"/>
</dbReference>
<dbReference type="Proteomes" id="UP000218267">
    <property type="component" value="Chromosome"/>
</dbReference>
<reference evidence="2" key="2">
    <citation type="journal article" date="2020" name="Antonie Van Leeuwenhoek">
        <title>Labilibaculum antarcticum sp. nov., a novel facultative anaerobic, psychrotorelant bacterium isolated from marine sediment of Antarctica.</title>
        <authorList>
            <person name="Watanabe M."/>
            <person name="Kojima H."/>
            <person name="Fukui M."/>
        </authorList>
    </citation>
    <scope>NUCLEOTIDE SEQUENCE [LARGE SCALE GENOMIC DNA]</scope>
    <source>
        <strain evidence="2">SPP2</strain>
    </source>
</reference>
<evidence type="ECO:0000313" key="2">
    <source>
        <dbReference type="Proteomes" id="UP000218267"/>
    </source>
</evidence>
<evidence type="ECO:0000313" key="1">
    <source>
        <dbReference type="EMBL" id="BAX81498.1"/>
    </source>
</evidence>